<dbReference type="EMBL" id="JABSTR010000010">
    <property type="protein sequence ID" value="KAH9379578.1"/>
    <property type="molecule type" value="Genomic_DNA"/>
</dbReference>
<gene>
    <name evidence="1" type="ORF">HPB48_017271</name>
</gene>
<dbReference type="VEuPathDB" id="VectorBase:HLOH_061194"/>
<keyword evidence="2" id="KW-1185">Reference proteome</keyword>
<accession>A0A9J6GVR2</accession>
<organism evidence="1 2">
    <name type="scientific">Haemaphysalis longicornis</name>
    <name type="common">Bush tick</name>
    <dbReference type="NCBI Taxonomy" id="44386"/>
    <lineage>
        <taxon>Eukaryota</taxon>
        <taxon>Metazoa</taxon>
        <taxon>Ecdysozoa</taxon>
        <taxon>Arthropoda</taxon>
        <taxon>Chelicerata</taxon>
        <taxon>Arachnida</taxon>
        <taxon>Acari</taxon>
        <taxon>Parasitiformes</taxon>
        <taxon>Ixodida</taxon>
        <taxon>Ixodoidea</taxon>
        <taxon>Ixodidae</taxon>
        <taxon>Haemaphysalinae</taxon>
        <taxon>Haemaphysalis</taxon>
    </lineage>
</organism>
<reference evidence="1 2" key="1">
    <citation type="journal article" date="2020" name="Cell">
        <title>Large-Scale Comparative Analyses of Tick Genomes Elucidate Their Genetic Diversity and Vector Capacities.</title>
        <authorList>
            <consortium name="Tick Genome and Microbiome Consortium (TIGMIC)"/>
            <person name="Jia N."/>
            <person name="Wang J."/>
            <person name="Shi W."/>
            <person name="Du L."/>
            <person name="Sun Y."/>
            <person name="Zhan W."/>
            <person name="Jiang J.F."/>
            <person name="Wang Q."/>
            <person name="Zhang B."/>
            <person name="Ji P."/>
            <person name="Bell-Sakyi L."/>
            <person name="Cui X.M."/>
            <person name="Yuan T.T."/>
            <person name="Jiang B.G."/>
            <person name="Yang W.F."/>
            <person name="Lam T.T."/>
            <person name="Chang Q.C."/>
            <person name="Ding S.J."/>
            <person name="Wang X.J."/>
            <person name="Zhu J.G."/>
            <person name="Ruan X.D."/>
            <person name="Zhao L."/>
            <person name="Wei J.T."/>
            <person name="Ye R.Z."/>
            <person name="Que T.C."/>
            <person name="Du C.H."/>
            <person name="Zhou Y.H."/>
            <person name="Cheng J.X."/>
            <person name="Dai P.F."/>
            <person name="Guo W.B."/>
            <person name="Han X.H."/>
            <person name="Huang E.J."/>
            <person name="Li L.F."/>
            <person name="Wei W."/>
            <person name="Gao Y.C."/>
            <person name="Liu J.Z."/>
            <person name="Shao H.Z."/>
            <person name="Wang X."/>
            <person name="Wang C.C."/>
            <person name="Yang T.C."/>
            <person name="Huo Q.B."/>
            <person name="Li W."/>
            <person name="Chen H.Y."/>
            <person name="Chen S.E."/>
            <person name="Zhou L.G."/>
            <person name="Ni X.B."/>
            <person name="Tian J.H."/>
            <person name="Sheng Y."/>
            <person name="Liu T."/>
            <person name="Pan Y.S."/>
            <person name="Xia L.Y."/>
            <person name="Li J."/>
            <person name="Zhao F."/>
            <person name="Cao W.C."/>
        </authorList>
    </citation>
    <scope>NUCLEOTIDE SEQUENCE [LARGE SCALE GENOMIC DNA]</scope>
    <source>
        <strain evidence="1">HaeL-2018</strain>
    </source>
</reference>
<sequence>MIDGNFSSSREALRRTLVFHVGTSELEHYGFDETLRRFFRLVNNTLRIRPELQKLVVSCGLPRHTNRLPDRTNDHFVKRFN</sequence>
<proteinExistence type="predicted"/>
<dbReference type="Proteomes" id="UP000821853">
    <property type="component" value="Chromosome 8"/>
</dbReference>
<evidence type="ECO:0000313" key="2">
    <source>
        <dbReference type="Proteomes" id="UP000821853"/>
    </source>
</evidence>
<protein>
    <submittedName>
        <fullName evidence="1">Uncharacterized protein</fullName>
    </submittedName>
</protein>
<name>A0A9J6GVR2_HAELO</name>
<evidence type="ECO:0000313" key="1">
    <source>
        <dbReference type="EMBL" id="KAH9379578.1"/>
    </source>
</evidence>
<comment type="caution">
    <text evidence="1">The sequence shown here is derived from an EMBL/GenBank/DDBJ whole genome shotgun (WGS) entry which is preliminary data.</text>
</comment>
<dbReference type="AlphaFoldDB" id="A0A9J6GVR2"/>